<name>D4ZCA3_SHEVD</name>
<dbReference type="HOGENOM" id="CLU_3239571_0_0_6"/>
<sequence length="43" mass="5112">MLLINEQKGRNQYSIFDSNIMSEPDYYPKKDSETKPQTETKNE</sequence>
<proteinExistence type="predicted"/>
<gene>
    <name evidence="2" type="ordered locus">SVI_3677</name>
</gene>
<dbReference type="EMBL" id="AP011177">
    <property type="protein sequence ID" value="BAJ03648.1"/>
    <property type="molecule type" value="Genomic_DNA"/>
</dbReference>
<dbReference type="RefSeq" id="WP_013052941.1">
    <property type="nucleotide sequence ID" value="NC_014012.1"/>
</dbReference>
<keyword evidence="3" id="KW-1185">Reference proteome</keyword>
<feature type="compositionally biased region" description="Polar residues" evidence="1">
    <location>
        <begin position="10"/>
        <end position="21"/>
    </location>
</feature>
<accession>D4ZCA3</accession>
<protein>
    <submittedName>
        <fullName evidence="2">Uncharacterized protein</fullName>
    </submittedName>
</protein>
<feature type="region of interest" description="Disordered" evidence="1">
    <location>
        <begin position="1"/>
        <end position="43"/>
    </location>
</feature>
<reference evidence="3" key="1">
    <citation type="journal article" date="2010" name="Mol. Biosyst.">
        <title>Complete genome sequence and comparative analysis of Shewanella violacea, a psychrophilic and piezophilic bacterium from deep sea floor sediments.</title>
        <authorList>
            <person name="Aono E."/>
            <person name="Baba T."/>
            <person name="Ara T."/>
            <person name="Nishi T."/>
            <person name="Nakamichi T."/>
            <person name="Inamoto E."/>
            <person name="Toyonaga H."/>
            <person name="Hasegawa M."/>
            <person name="Takai Y."/>
            <person name="Okumura Y."/>
            <person name="Baba M."/>
            <person name="Tomita M."/>
            <person name="Kato C."/>
            <person name="Oshima T."/>
            <person name="Nakasone K."/>
            <person name="Mori H."/>
        </authorList>
    </citation>
    <scope>NUCLEOTIDE SEQUENCE [LARGE SCALE GENOMIC DNA]</scope>
    <source>
        <strain evidence="3">JCM 10179 / CIP 106290 / LMG 19151 / DSS12</strain>
    </source>
</reference>
<organism evidence="2 3">
    <name type="scientific">Shewanella violacea (strain JCM 10179 / CIP 106290 / LMG 19151 / DSS12)</name>
    <dbReference type="NCBI Taxonomy" id="637905"/>
    <lineage>
        <taxon>Bacteria</taxon>
        <taxon>Pseudomonadati</taxon>
        <taxon>Pseudomonadota</taxon>
        <taxon>Gammaproteobacteria</taxon>
        <taxon>Alteromonadales</taxon>
        <taxon>Shewanellaceae</taxon>
        <taxon>Shewanella</taxon>
    </lineage>
</organism>
<feature type="compositionally biased region" description="Basic and acidic residues" evidence="1">
    <location>
        <begin position="26"/>
        <end position="43"/>
    </location>
</feature>
<evidence type="ECO:0000256" key="1">
    <source>
        <dbReference type="SAM" id="MobiDB-lite"/>
    </source>
</evidence>
<dbReference type="Proteomes" id="UP000002350">
    <property type="component" value="Chromosome"/>
</dbReference>
<dbReference type="KEGG" id="svo:SVI_3677"/>
<evidence type="ECO:0000313" key="2">
    <source>
        <dbReference type="EMBL" id="BAJ03648.1"/>
    </source>
</evidence>
<dbReference type="AlphaFoldDB" id="D4ZCA3"/>
<evidence type="ECO:0000313" key="3">
    <source>
        <dbReference type="Proteomes" id="UP000002350"/>
    </source>
</evidence>